<name>A0A074YXM3_AURSE</name>
<dbReference type="InParanoid" id="A0A074YXM3"/>
<dbReference type="EMBL" id="KL584777">
    <property type="protein sequence ID" value="KEQ91581.1"/>
    <property type="molecule type" value="Genomic_DNA"/>
</dbReference>
<dbReference type="RefSeq" id="XP_013340051.1">
    <property type="nucleotide sequence ID" value="XM_013484597.1"/>
</dbReference>
<sequence length="129" mass="14378">MARRVLATLLCHLPVQAILLPDAQQLSLPASESFEEHRPGSFQLSRSSRSRRESSSGEGNACWREHRPAARCGLAHSAGVIAFHSSQLPLRQPQHRRQNYHQQLLLLFNRTRSSCTQSSITLVAVQGSL</sequence>
<keyword evidence="2" id="KW-0732">Signal</keyword>
<evidence type="ECO:0000256" key="2">
    <source>
        <dbReference type="SAM" id="SignalP"/>
    </source>
</evidence>
<evidence type="ECO:0000313" key="4">
    <source>
        <dbReference type="Proteomes" id="UP000030641"/>
    </source>
</evidence>
<dbReference type="Proteomes" id="UP000030641">
    <property type="component" value="Unassembled WGS sequence"/>
</dbReference>
<feature type="region of interest" description="Disordered" evidence="1">
    <location>
        <begin position="30"/>
        <end position="62"/>
    </location>
</feature>
<reference evidence="3 4" key="1">
    <citation type="journal article" date="2014" name="BMC Genomics">
        <title>Genome sequencing of four Aureobasidium pullulans varieties: biotechnological potential, stress tolerance, and description of new species.</title>
        <authorList>
            <person name="Gostin Ar C."/>
            <person name="Ohm R.A."/>
            <person name="Kogej T."/>
            <person name="Sonjak S."/>
            <person name="Turk M."/>
            <person name="Zajc J."/>
            <person name="Zalar P."/>
            <person name="Grube M."/>
            <person name="Sun H."/>
            <person name="Han J."/>
            <person name="Sharma A."/>
            <person name="Chiniquy J."/>
            <person name="Ngan C.Y."/>
            <person name="Lipzen A."/>
            <person name="Barry K."/>
            <person name="Grigoriev I.V."/>
            <person name="Gunde-Cimerman N."/>
        </authorList>
    </citation>
    <scope>NUCLEOTIDE SEQUENCE [LARGE SCALE GENOMIC DNA]</scope>
    <source>
        <strain evidence="3 4">EXF-2481</strain>
    </source>
</reference>
<evidence type="ECO:0000256" key="1">
    <source>
        <dbReference type="SAM" id="MobiDB-lite"/>
    </source>
</evidence>
<accession>A0A074YXM3</accession>
<feature type="chain" id="PRO_5001703655" evidence="2">
    <location>
        <begin position="18"/>
        <end position="129"/>
    </location>
</feature>
<evidence type="ECO:0000313" key="3">
    <source>
        <dbReference type="EMBL" id="KEQ91581.1"/>
    </source>
</evidence>
<dbReference type="AlphaFoldDB" id="A0A074YXM3"/>
<dbReference type="HOGENOM" id="CLU_1948424_0_0_1"/>
<gene>
    <name evidence="3" type="ORF">AUEXF2481DRAFT_43953</name>
</gene>
<protein>
    <submittedName>
        <fullName evidence="3">Uncharacterized protein</fullName>
    </submittedName>
</protein>
<proteinExistence type="predicted"/>
<dbReference type="GeneID" id="25367544"/>
<organism evidence="3 4">
    <name type="scientific">Aureobasidium subglaciale (strain EXF-2481)</name>
    <name type="common">Aureobasidium pullulans var. subglaciale</name>
    <dbReference type="NCBI Taxonomy" id="1043005"/>
    <lineage>
        <taxon>Eukaryota</taxon>
        <taxon>Fungi</taxon>
        <taxon>Dikarya</taxon>
        <taxon>Ascomycota</taxon>
        <taxon>Pezizomycotina</taxon>
        <taxon>Dothideomycetes</taxon>
        <taxon>Dothideomycetidae</taxon>
        <taxon>Dothideales</taxon>
        <taxon>Saccotheciaceae</taxon>
        <taxon>Aureobasidium</taxon>
    </lineage>
</organism>
<keyword evidence="4" id="KW-1185">Reference proteome</keyword>
<feature type="signal peptide" evidence="2">
    <location>
        <begin position="1"/>
        <end position="17"/>
    </location>
</feature>